<protein>
    <submittedName>
        <fullName evidence="2">Transposase family protein</fullName>
    </submittedName>
</protein>
<dbReference type="Proteomes" id="UP001589709">
    <property type="component" value="Unassembled WGS sequence"/>
</dbReference>
<evidence type="ECO:0000259" key="1">
    <source>
        <dbReference type="PROSITE" id="PS50994"/>
    </source>
</evidence>
<sequence length="149" mass="16308">MLREESTKAVDAALLLAEMAVPHPARPGWPGQLRLAHAAIPYDRLFALDTRLEQAAARPVVVPETIVIDRGRVFVSAAFLAACETLGVSVQPAPPRSPAAKGAVERNLPPHPLTRAQQTAFLHRLAGRLRPPRLAPADHDLLWRRLHAR</sequence>
<evidence type="ECO:0000313" key="3">
    <source>
        <dbReference type="Proteomes" id="UP001589709"/>
    </source>
</evidence>
<gene>
    <name evidence="2" type="ORF">ACFF45_28755</name>
</gene>
<dbReference type="InterPro" id="IPR036397">
    <property type="entry name" value="RNaseH_sf"/>
</dbReference>
<dbReference type="PROSITE" id="PS50994">
    <property type="entry name" value="INTEGRASE"/>
    <property type="match status" value="1"/>
</dbReference>
<feature type="domain" description="Integrase catalytic" evidence="1">
    <location>
        <begin position="52"/>
        <end position="106"/>
    </location>
</feature>
<dbReference type="SUPFAM" id="SSF53098">
    <property type="entry name" value="Ribonuclease H-like"/>
    <property type="match status" value="1"/>
</dbReference>
<organism evidence="2 3">
    <name type="scientific">Streptomyces cinereospinus</name>
    <dbReference type="NCBI Taxonomy" id="285561"/>
    <lineage>
        <taxon>Bacteria</taxon>
        <taxon>Bacillati</taxon>
        <taxon>Actinomycetota</taxon>
        <taxon>Actinomycetes</taxon>
        <taxon>Kitasatosporales</taxon>
        <taxon>Streptomycetaceae</taxon>
        <taxon>Streptomyces</taxon>
    </lineage>
</organism>
<evidence type="ECO:0000313" key="2">
    <source>
        <dbReference type="EMBL" id="MFB9466590.1"/>
    </source>
</evidence>
<dbReference type="Gene3D" id="3.30.420.10">
    <property type="entry name" value="Ribonuclease H-like superfamily/Ribonuclease H"/>
    <property type="match status" value="1"/>
</dbReference>
<comment type="caution">
    <text evidence="2">The sequence shown here is derived from an EMBL/GenBank/DDBJ whole genome shotgun (WGS) entry which is preliminary data.</text>
</comment>
<dbReference type="RefSeq" id="WP_381349571.1">
    <property type="nucleotide sequence ID" value="NZ_JBHMCY010000073.1"/>
</dbReference>
<reference evidence="2 3" key="1">
    <citation type="submission" date="2024-09" db="EMBL/GenBank/DDBJ databases">
        <authorList>
            <person name="Sun Q."/>
            <person name="Mori K."/>
        </authorList>
    </citation>
    <scope>NUCLEOTIDE SEQUENCE [LARGE SCALE GENOMIC DNA]</scope>
    <source>
        <strain evidence="2 3">JCM 6917</strain>
    </source>
</reference>
<dbReference type="InterPro" id="IPR012337">
    <property type="entry name" value="RNaseH-like_sf"/>
</dbReference>
<accession>A0ABV5N8G8</accession>
<name>A0ABV5N8G8_9ACTN</name>
<dbReference type="InterPro" id="IPR001584">
    <property type="entry name" value="Integrase_cat-core"/>
</dbReference>
<dbReference type="EMBL" id="JBHMCY010000073">
    <property type="protein sequence ID" value="MFB9466590.1"/>
    <property type="molecule type" value="Genomic_DNA"/>
</dbReference>
<keyword evidence="3" id="KW-1185">Reference proteome</keyword>
<proteinExistence type="predicted"/>